<feature type="domain" description="DUF7745" evidence="3">
    <location>
        <begin position="48"/>
        <end position="233"/>
    </location>
</feature>
<reference evidence="4 5" key="1">
    <citation type="submission" date="2017-11" db="EMBL/GenBank/DDBJ databases">
        <title>De-novo sequencing of pomegranate (Punica granatum L.) genome.</title>
        <authorList>
            <person name="Akparov Z."/>
            <person name="Amiraslanov A."/>
            <person name="Hajiyeva S."/>
            <person name="Abbasov M."/>
            <person name="Kaur K."/>
            <person name="Hamwieh A."/>
            <person name="Solovyev V."/>
            <person name="Salamov A."/>
            <person name="Braich B."/>
            <person name="Kosarev P."/>
            <person name="Mahmoud A."/>
            <person name="Hajiyev E."/>
            <person name="Babayeva S."/>
            <person name="Izzatullayeva V."/>
            <person name="Mammadov A."/>
            <person name="Mammadov A."/>
            <person name="Sharifova S."/>
            <person name="Ojaghi J."/>
            <person name="Eynullazada K."/>
            <person name="Bayramov B."/>
            <person name="Abdulazimova A."/>
            <person name="Shahmuradov I."/>
        </authorList>
    </citation>
    <scope>NUCLEOTIDE SEQUENCE [LARGE SCALE GENOMIC DNA]</scope>
    <source>
        <strain evidence="5">cv. AG2017</strain>
        <tissue evidence="4">Leaf</tissue>
    </source>
</reference>
<evidence type="ECO:0000256" key="1">
    <source>
        <dbReference type="SAM" id="Coils"/>
    </source>
</evidence>
<protein>
    <recommendedName>
        <fullName evidence="3">DUF7745 domain-containing protein</fullName>
    </recommendedName>
</protein>
<dbReference type="CDD" id="cd22249">
    <property type="entry name" value="UDM1_RNF168_RNF169-like"/>
    <property type="match status" value="1"/>
</dbReference>
<keyword evidence="1" id="KW-0175">Coiled coil</keyword>
<evidence type="ECO:0000313" key="4">
    <source>
        <dbReference type="EMBL" id="PKI72244.1"/>
    </source>
</evidence>
<name>A0A2I0KUV2_PUNGR</name>
<dbReference type="AlphaFoldDB" id="A0A2I0KUV2"/>
<comment type="caution">
    <text evidence="4">The sequence shown here is derived from an EMBL/GenBank/DDBJ whole genome shotgun (WGS) entry which is preliminary data.</text>
</comment>
<dbReference type="Pfam" id="PF24924">
    <property type="entry name" value="DUF7745"/>
    <property type="match status" value="1"/>
</dbReference>
<dbReference type="Proteomes" id="UP000233551">
    <property type="component" value="Unassembled WGS sequence"/>
</dbReference>
<dbReference type="EMBL" id="PGOL01000332">
    <property type="protein sequence ID" value="PKI72244.1"/>
    <property type="molecule type" value="Genomic_DNA"/>
</dbReference>
<feature type="region of interest" description="Disordered" evidence="2">
    <location>
        <begin position="256"/>
        <end position="283"/>
    </location>
</feature>
<accession>A0A2I0KUV2</accession>
<evidence type="ECO:0000256" key="2">
    <source>
        <dbReference type="SAM" id="MobiDB-lite"/>
    </source>
</evidence>
<organism evidence="4 5">
    <name type="scientific">Punica granatum</name>
    <name type="common">Pomegranate</name>
    <dbReference type="NCBI Taxonomy" id="22663"/>
    <lineage>
        <taxon>Eukaryota</taxon>
        <taxon>Viridiplantae</taxon>
        <taxon>Streptophyta</taxon>
        <taxon>Embryophyta</taxon>
        <taxon>Tracheophyta</taxon>
        <taxon>Spermatophyta</taxon>
        <taxon>Magnoliopsida</taxon>
        <taxon>eudicotyledons</taxon>
        <taxon>Gunneridae</taxon>
        <taxon>Pentapetalae</taxon>
        <taxon>rosids</taxon>
        <taxon>malvids</taxon>
        <taxon>Myrtales</taxon>
        <taxon>Lythraceae</taxon>
        <taxon>Punica</taxon>
    </lineage>
</organism>
<gene>
    <name evidence="4" type="ORF">CRG98_007318</name>
</gene>
<feature type="compositionally biased region" description="Basic and acidic residues" evidence="2">
    <location>
        <begin position="263"/>
        <end position="273"/>
    </location>
</feature>
<dbReference type="PANTHER" id="PTHR48200">
    <property type="entry name" value="PROTEIN, PUTATIVE-RELATED"/>
    <property type="match status" value="1"/>
</dbReference>
<evidence type="ECO:0000259" key="3">
    <source>
        <dbReference type="Pfam" id="PF24924"/>
    </source>
</evidence>
<dbReference type="InterPro" id="IPR056647">
    <property type="entry name" value="DUF7745"/>
</dbReference>
<sequence length="547" mass="61054">MSYSTSFPHLDRVTLPLEEISRVWAYSRQVDRNYIRTFVGDIKSIAIRQSDWNFLGAAVTFWDPVHVVFNIQGTELTPTIEEYHTLLGKTAATRGIVEPNFHTTRPVLVSHLLGVHKSQLQAELAYSGGTEIVTAKLLRFIEIRVREVQGDLFQKNLCHAILLLIFETLLFPRSASHIDAALASVVLQVVGGRRYEGALLAKTMRSLDRVTRKTDRRLRGSLILLQIWLQSHANPFCLEERDFQATEEYVLRFHRWGPSTPKDPTDSTPDKDGSSSVMPRGSDNAVLAELTSLRVERDHLRREVAEKEERLIDQRQLQRELAQARAEALRYDQELARANTTLERSRKRNTTSLFRGTLDVFPAADFNGCALPHSGFQPPSPAYALPPSTTPAMPPTHDAARIAALKGTVNQLAANMAANMAKFVALLRGPNRASSSSISPPRQRPTVDPIQWILPALALKNRDAPFFRRIEMRSVGNARTDNPLGYYLFTAVRSFGNRTSSCGGTFNVRTGSVHASTGLHANHGSNLHCSSADGVFDANHPYSHSHR</sequence>
<dbReference type="PANTHER" id="PTHR48200:SF1">
    <property type="entry name" value="AMINOTRANSFERASE-LIKE PLANT MOBILE DOMAIN-CONTAINING PROTEIN"/>
    <property type="match status" value="1"/>
</dbReference>
<proteinExistence type="predicted"/>
<keyword evidence="5" id="KW-1185">Reference proteome</keyword>
<feature type="coiled-coil region" evidence="1">
    <location>
        <begin position="290"/>
        <end position="341"/>
    </location>
</feature>
<evidence type="ECO:0000313" key="5">
    <source>
        <dbReference type="Proteomes" id="UP000233551"/>
    </source>
</evidence>